<dbReference type="RefSeq" id="WP_335737288.1">
    <property type="nucleotide sequence ID" value="NZ_JALAAR010000017.1"/>
</dbReference>
<dbReference type="Proteomes" id="UP001375382">
    <property type="component" value="Unassembled WGS sequence"/>
</dbReference>
<keyword evidence="2" id="KW-1185">Reference proteome</keyword>
<comment type="caution">
    <text evidence="1">The sequence shown here is derived from an EMBL/GenBank/DDBJ whole genome shotgun (WGS) entry which is preliminary data.</text>
</comment>
<dbReference type="EMBL" id="JALAAR010000017">
    <property type="protein sequence ID" value="MEH8018890.1"/>
    <property type="molecule type" value="Genomic_DNA"/>
</dbReference>
<accession>A0ABU8CBA7</accession>
<organism evidence="1 2">
    <name type="scientific">Rheinheimera muenzenbergensis</name>
    <dbReference type="NCBI Taxonomy" id="1193628"/>
    <lineage>
        <taxon>Bacteria</taxon>
        <taxon>Pseudomonadati</taxon>
        <taxon>Pseudomonadota</taxon>
        <taxon>Gammaproteobacteria</taxon>
        <taxon>Chromatiales</taxon>
        <taxon>Chromatiaceae</taxon>
        <taxon>Rheinheimera</taxon>
    </lineage>
</organism>
<proteinExistence type="predicted"/>
<protein>
    <recommendedName>
        <fullName evidence="3">MSHA biogenesis protein MshI</fullName>
    </recommendedName>
</protein>
<name>A0ABU8CBA7_9GAMM</name>
<dbReference type="InterPro" id="IPR043129">
    <property type="entry name" value="ATPase_NBD"/>
</dbReference>
<dbReference type="Gene3D" id="3.30.420.380">
    <property type="match status" value="1"/>
</dbReference>
<gene>
    <name evidence="1" type="ORF">MN202_16725</name>
</gene>
<sequence>MLEKISSYFRRQGNNAASQLVVYLTADTVHLLRVSAGQVSQCSTATYTNEQWQSALRPVLAELPSASVLDVILAPEFYQLVQLDKPALTDAELLQALPWQVKDLVTVPAEDMLTDYIDLPGQSGAQAKINVVVARLSWLKQLVQCVSSADMQLKTIQPAEWLAHHLIAASPQPAMLVIHQPEQEVLLQIVQDGRLYFSRRTRGLTKLHLLSAQDAQGDMLERLLLEVQRSMDYFESQLKQAPVRDIRVLTQQPDLMCKLLADNGFGRVEPLRAPLQLGAYSNQFVDCWPAIAAAVAGEALP</sequence>
<evidence type="ECO:0000313" key="2">
    <source>
        <dbReference type="Proteomes" id="UP001375382"/>
    </source>
</evidence>
<evidence type="ECO:0000313" key="1">
    <source>
        <dbReference type="EMBL" id="MEH8018890.1"/>
    </source>
</evidence>
<reference evidence="1 2" key="1">
    <citation type="journal article" date="2023" name="Ecotoxicol. Environ. Saf.">
        <title>Mercury remediation potential of mercury-resistant strain Rheinheimera metallidurans sp. nov. isolated from a municipal waste dumping site.</title>
        <authorList>
            <person name="Yadav V."/>
            <person name="Manjhi A."/>
            <person name="Vadakedath N."/>
        </authorList>
    </citation>
    <scope>NUCLEOTIDE SEQUENCE [LARGE SCALE GENOMIC DNA]</scope>
    <source>
        <strain evidence="1 2">E-49</strain>
    </source>
</reference>
<dbReference type="SUPFAM" id="SSF53067">
    <property type="entry name" value="Actin-like ATPase domain"/>
    <property type="match status" value="1"/>
</dbReference>
<evidence type="ECO:0008006" key="3">
    <source>
        <dbReference type="Google" id="ProtNLM"/>
    </source>
</evidence>